<dbReference type="AlphaFoldDB" id="A0A0K1PLJ0"/>
<keyword evidence="13" id="KW-1185">Reference proteome</keyword>
<dbReference type="PIRSF" id="PIRSF002155">
    <property type="entry name" value="Ribosomal_L1"/>
    <property type="match status" value="1"/>
</dbReference>
<dbReference type="InterPro" id="IPR028364">
    <property type="entry name" value="Ribosomal_uL1/biogenesis"/>
</dbReference>
<evidence type="ECO:0000256" key="1">
    <source>
        <dbReference type="ARBA" id="ARBA00010531"/>
    </source>
</evidence>
<accession>A0A0K1PLJ0</accession>
<gene>
    <name evidence="10" type="primary">rplA</name>
    <name evidence="12" type="ORF">AKJ09_00648</name>
</gene>
<evidence type="ECO:0000256" key="5">
    <source>
        <dbReference type="ARBA" id="ARBA00022845"/>
    </source>
</evidence>
<protein>
    <recommendedName>
        <fullName evidence="9 10">Large ribosomal subunit protein uL1</fullName>
    </recommendedName>
</protein>
<evidence type="ECO:0000256" key="6">
    <source>
        <dbReference type="ARBA" id="ARBA00022884"/>
    </source>
</evidence>
<dbReference type="Proteomes" id="UP000064967">
    <property type="component" value="Chromosome"/>
</dbReference>
<evidence type="ECO:0000256" key="2">
    <source>
        <dbReference type="ARBA" id="ARBA00022491"/>
    </source>
</evidence>
<evidence type="ECO:0000256" key="9">
    <source>
        <dbReference type="ARBA" id="ARBA00035241"/>
    </source>
</evidence>
<dbReference type="GO" id="GO:0006412">
    <property type="term" value="P:translation"/>
    <property type="evidence" value="ECO:0007669"/>
    <property type="project" value="UniProtKB-UniRule"/>
</dbReference>
<keyword evidence="7 10" id="KW-0689">Ribosomal protein</keyword>
<reference evidence="12 13" key="1">
    <citation type="submission" date="2015-08" db="EMBL/GenBank/DDBJ databases">
        <authorList>
            <person name="Babu N.S."/>
            <person name="Beckwith C.J."/>
            <person name="Beseler K.G."/>
            <person name="Brison A."/>
            <person name="Carone J.V."/>
            <person name="Caskin T.P."/>
            <person name="Diamond M."/>
            <person name="Durham M.E."/>
            <person name="Foxe J.M."/>
            <person name="Go M."/>
            <person name="Henderson B.A."/>
            <person name="Jones I.B."/>
            <person name="McGettigan J.A."/>
            <person name="Micheletti S.J."/>
            <person name="Nasrallah M.E."/>
            <person name="Ortiz D."/>
            <person name="Piller C.R."/>
            <person name="Privatt S.R."/>
            <person name="Schneider S.L."/>
            <person name="Sharp S."/>
            <person name="Smith T.C."/>
            <person name="Stanton J.D."/>
            <person name="Ullery H.E."/>
            <person name="Wilson R.J."/>
            <person name="Serrano M.G."/>
            <person name="Buck G."/>
            <person name="Lee V."/>
            <person name="Wang Y."/>
            <person name="Carvalho R."/>
            <person name="Voegtly L."/>
            <person name="Shi R."/>
            <person name="Duckworth R."/>
            <person name="Johnson A."/>
            <person name="Loviza R."/>
            <person name="Walstead R."/>
            <person name="Shah Z."/>
            <person name="Kiflezghi M."/>
            <person name="Wade K."/>
            <person name="Ball S.L."/>
            <person name="Bradley K.W."/>
            <person name="Asai D.J."/>
            <person name="Bowman C.A."/>
            <person name="Russell D.A."/>
            <person name="Pope W.H."/>
            <person name="Jacobs-Sera D."/>
            <person name="Hendrix R.W."/>
            <person name="Hatfull G.F."/>
        </authorList>
    </citation>
    <scope>NUCLEOTIDE SEQUENCE [LARGE SCALE GENOMIC DNA]</scope>
    <source>
        <strain evidence="12 13">DSM 27648</strain>
    </source>
</reference>
<dbReference type="InterPro" id="IPR005878">
    <property type="entry name" value="Ribosom_uL1_bac-type"/>
</dbReference>
<dbReference type="PROSITE" id="PS01199">
    <property type="entry name" value="RIBOSOMAL_L1"/>
    <property type="match status" value="1"/>
</dbReference>
<comment type="function">
    <text evidence="10">Binds directly to 23S rRNA. The L1 stalk is quite mobile in the ribosome, and is involved in E site tRNA release.</text>
</comment>
<dbReference type="KEGG" id="llu:AKJ09_00648"/>
<dbReference type="PATRIC" id="fig|1391654.3.peg.654"/>
<comment type="function">
    <text evidence="10">Protein L1 is also a translational repressor protein, it controls the translation of the L11 operon by binding to its mRNA.</text>
</comment>
<keyword evidence="2 10" id="KW-0678">Repressor</keyword>
<dbReference type="NCBIfam" id="TIGR01169">
    <property type="entry name" value="rplA_bact"/>
    <property type="match status" value="1"/>
</dbReference>
<evidence type="ECO:0000256" key="7">
    <source>
        <dbReference type="ARBA" id="ARBA00022980"/>
    </source>
</evidence>
<evidence type="ECO:0000256" key="3">
    <source>
        <dbReference type="ARBA" id="ARBA00022555"/>
    </source>
</evidence>
<keyword evidence="3 10" id="KW-0820">tRNA-binding</keyword>
<dbReference type="InterPro" id="IPR016095">
    <property type="entry name" value="Ribosomal_uL1_3-a/b-sand"/>
</dbReference>
<dbReference type="InterPro" id="IPR023673">
    <property type="entry name" value="Ribosomal_uL1_CS"/>
</dbReference>
<dbReference type="InterPro" id="IPR002143">
    <property type="entry name" value="Ribosomal_uL1"/>
</dbReference>
<dbReference type="OrthoDB" id="9803740at2"/>
<dbReference type="Pfam" id="PF00687">
    <property type="entry name" value="Ribosomal_L1"/>
    <property type="match status" value="1"/>
</dbReference>
<dbReference type="FunFam" id="3.40.50.790:FF:000001">
    <property type="entry name" value="50S ribosomal protein L1"/>
    <property type="match status" value="1"/>
</dbReference>
<keyword evidence="4 10" id="KW-0699">rRNA-binding</keyword>
<dbReference type="EMBL" id="CP012333">
    <property type="protein sequence ID" value="AKU93984.1"/>
    <property type="molecule type" value="Genomic_DNA"/>
</dbReference>
<keyword evidence="6 10" id="KW-0694">RNA-binding</keyword>
<evidence type="ECO:0000256" key="4">
    <source>
        <dbReference type="ARBA" id="ARBA00022730"/>
    </source>
</evidence>
<name>A0A0K1PLJ0_9BACT</name>
<organism evidence="12 13">
    <name type="scientific">Labilithrix luteola</name>
    <dbReference type="NCBI Taxonomy" id="1391654"/>
    <lineage>
        <taxon>Bacteria</taxon>
        <taxon>Pseudomonadati</taxon>
        <taxon>Myxococcota</taxon>
        <taxon>Polyangia</taxon>
        <taxon>Polyangiales</taxon>
        <taxon>Labilitrichaceae</taxon>
        <taxon>Labilithrix</taxon>
    </lineage>
</organism>
<dbReference type="Gene3D" id="3.40.50.790">
    <property type="match status" value="1"/>
</dbReference>
<dbReference type="PANTHER" id="PTHR36427:SF3">
    <property type="entry name" value="LARGE RIBOSOMAL SUBUNIT PROTEIN UL1M"/>
    <property type="match status" value="1"/>
</dbReference>
<evidence type="ECO:0000256" key="8">
    <source>
        <dbReference type="ARBA" id="ARBA00023274"/>
    </source>
</evidence>
<dbReference type="CDD" id="cd00403">
    <property type="entry name" value="Ribosomal_L1"/>
    <property type="match status" value="1"/>
</dbReference>
<dbReference type="SUPFAM" id="SSF56808">
    <property type="entry name" value="Ribosomal protein L1"/>
    <property type="match status" value="1"/>
</dbReference>
<dbReference type="InterPro" id="IPR023674">
    <property type="entry name" value="Ribosomal_uL1-like"/>
</dbReference>
<comment type="subunit">
    <text evidence="10">Part of the 50S ribosomal subunit.</text>
</comment>
<dbReference type="GO" id="GO:0003735">
    <property type="term" value="F:structural constituent of ribosome"/>
    <property type="evidence" value="ECO:0007669"/>
    <property type="project" value="InterPro"/>
</dbReference>
<dbReference type="STRING" id="1391654.AKJ09_00648"/>
<dbReference type="RefSeq" id="WP_146645651.1">
    <property type="nucleotide sequence ID" value="NZ_CP012333.1"/>
</dbReference>
<evidence type="ECO:0000256" key="10">
    <source>
        <dbReference type="HAMAP-Rule" id="MF_01318"/>
    </source>
</evidence>
<evidence type="ECO:0000313" key="13">
    <source>
        <dbReference type="Proteomes" id="UP000064967"/>
    </source>
</evidence>
<dbReference type="HAMAP" id="MF_01318_B">
    <property type="entry name" value="Ribosomal_uL1_B"/>
    <property type="match status" value="1"/>
</dbReference>
<dbReference type="GO" id="GO:0006417">
    <property type="term" value="P:regulation of translation"/>
    <property type="evidence" value="ECO:0007669"/>
    <property type="project" value="UniProtKB-KW"/>
</dbReference>
<evidence type="ECO:0000256" key="11">
    <source>
        <dbReference type="RuleBase" id="RU000659"/>
    </source>
</evidence>
<dbReference type="Gene3D" id="3.30.190.20">
    <property type="match status" value="1"/>
</dbReference>
<dbReference type="GO" id="GO:0022625">
    <property type="term" value="C:cytosolic large ribosomal subunit"/>
    <property type="evidence" value="ECO:0007669"/>
    <property type="project" value="TreeGrafter"/>
</dbReference>
<comment type="similarity">
    <text evidence="1 10 11">Belongs to the universal ribosomal protein uL1 family.</text>
</comment>
<evidence type="ECO:0000313" key="12">
    <source>
        <dbReference type="EMBL" id="AKU93984.1"/>
    </source>
</evidence>
<dbReference type="GO" id="GO:0019843">
    <property type="term" value="F:rRNA binding"/>
    <property type="evidence" value="ECO:0007669"/>
    <property type="project" value="UniProtKB-UniRule"/>
</dbReference>
<dbReference type="GO" id="GO:0000049">
    <property type="term" value="F:tRNA binding"/>
    <property type="evidence" value="ECO:0007669"/>
    <property type="project" value="UniProtKB-KW"/>
</dbReference>
<proteinExistence type="inferred from homology"/>
<keyword evidence="8 10" id="KW-0687">Ribonucleoprotein</keyword>
<dbReference type="PANTHER" id="PTHR36427">
    <property type="entry name" value="54S RIBOSOMAL PROTEIN L1, MITOCHONDRIAL"/>
    <property type="match status" value="1"/>
</dbReference>
<sequence length="236" mass="25084">MPKLSKNRTKVDETVDRSRKYTVEEACALVKKAKFAKFDETVDLAVRLGVNPKHADQMVRGALVLPHGTGQTVRVLVFAKGEKEREAREAGADFAGSDDMVAKVSEGFMDFDRVIATPDMMGAVGKLGRVLGPRGLMPNPKVGTVTFDIGNAVREAKGGKIEYRVEKAGIVHARIGKASFAEGALSDNAKALINALVRAKPSTAKGAYIRSITVSSTMGPGIKIDPGQFIAGGEEG</sequence>
<keyword evidence="5 10" id="KW-0810">Translation regulation</keyword>